<dbReference type="RefSeq" id="WP_041696749.1">
    <property type="nucleotide sequence ID" value="NZ_MBFA02000007.1"/>
</dbReference>
<sequence>MKITDHGGGGQERIANLIIGTPAFWDGQSRRVNVQSNIPPRSAHHADRFTHLANGDDGPLQQSSFLERIEVVQPIGAANEFCNEIRRYRHKATLIIQEGRVNVWRAVGIRRTSFYRKM</sequence>
<dbReference type="EMBL" id="MBFA02000007">
    <property type="protein sequence ID" value="MUP10902.1"/>
    <property type="molecule type" value="Genomic_DNA"/>
</dbReference>
<evidence type="ECO:0000313" key="4">
    <source>
        <dbReference type="Proteomes" id="UP000179536"/>
    </source>
</evidence>
<dbReference type="Proteomes" id="UP000179454">
    <property type="component" value="Unassembled WGS sequence"/>
</dbReference>
<reference evidence="3 4" key="1">
    <citation type="submission" date="2019-11" db="EMBL/GenBank/DDBJ databases">
        <title>Whole-genome sequencing of Allorhizobium vitis.</title>
        <authorList>
            <person name="Gan H.M."/>
            <person name="Savka M.A."/>
        </authorList>
    </citation>
    <scope>NUCLEOTIDE SEQUENCE [LARGE SCALE GENOMIC DNA]</scope>
    <source>
        <strain evidence="2 4">RF2/1</strain>
        <strain evidence="1 3">T1/7</strain>
    </source>
</reference>
<name>A0ABD6HA94_AGRVI</name>
<comment type="caution">
    <text evidence="2">The sequence shown here is derived from an EMBL/GenBank/DDBJ whole genome shotgun (WGS) entry which is preliminary data.</text>
</comment>
<dbReference type="AlphaFoldDB" id="A0ABD6HA94"/>
<evidence type="ECO:0000313" key="3">
    <source>
        <dbReference type="Proteomes" id="UP000179454"/>
    </source>
</evidence>
<evidence type="ECO:0000313" key="1">
    <source>
        <dbReference type="EMBL" id="MUO42183.1"/>
    </source>
</evidence>
<keyword evidence="3" id="KW-1185">Reference proteome</keyword>
<dbReference type="EMBL" id="MBFE02000006">
    <property type="protein sequence ID" value="MUO42183.1"/>
    <property type="molecule type" value="Genomic_DNA"/>
</dbReference>
<protein>
    <submittedName>
        <fullName evidence="2">Uncharacterized protein</fullName>
    </submittedName>
</protein>
<gene>
    <name evidence="2" type="ORF">BBK91_013585</name>
    <name evidence="1" type="ORF">BBL17_010350</name>
</gene>
<evidence type="ECO:0000313" key="2">
    <source>
        <dbReference type="EMBL" id="MUP10902.1"/>
    </source>
</evidence>
<proteinExistence type="predicted"/>
<organism evidence="2 4">
    <name type="scientific">Agrobacterium vitis</name>
    <name type="common">Rhizobium vitis</name>
    <dbReference type="NCBI Taxonomy" id="373"/>
    <lineage>
        <taxon>Bacteria</taxon>
        <taxon>Pseudomonadati</taxon>
        <taxon>Pseudomonadota</taxon>
        <taxon>Alphaproteobacteria</taxon>
        <taxon>Hyphomicrobiales</taxon>
        <taxon>Rhizobiaceae</taxon>
        <taxon>Rhizobium/Agrobacterium group</taxon>
        <taxon>Agrobacterium</taxon>
    </lineage>
</organism>
<accession>A0ABD6HA94</accession>
<dbReference type="Proteomes" id="UP000179536">
    <property type="component" value="Unassembled WGS sequence"/>
</dbReference>